<feature type="coiled-coil region" evidence="2">
    <location>
        <begin position="197"/>
        <end position="275"/>
    </location>
</feature>
<dbReference type="InterPro" id="IPR058637">
    <property type="entry name" value="YknX-like_C"/>
</dbReference>
<keyword evidence="3" id="KW-0732">Signal</keyword>
<evidence type="ECO:0000256" key="1">
    <source>
        <dbReference type="ARBA" id="ARBA00009477"/>
    </source>
</evidence>
<evidence type="ECO:0000313" key="6">
    <source>
        <dbReference type="EMBL" id="KAA9015506.1"/>
    </source>
</evidence>
<feature type="domain" description="YknX-like C-terminal permuted SH3-like" evidence="5">
    <location>
        <begin position="395"/>
        <end position="462"/>
    </location>
</feature>
<dbReference type="Proteomes" id="UP000326671">
    <property type="component" value="Unassembled WGS sequence"/>
</dbReference>
<dbReference type="PROSITE" id="PS51257">
    <property type="entry name" value="PROKAR_LIPOPROTEIN"/>
    <property type="match status" value="1"/>
</dbReference>
<feature type="domain" description="Multidrug resistance protein MdtA-like barrel-sandwich hybrid" evidence="4">
    <location>
        <begin position="66"/>
        <end position="311"/>
    </location>
</feature>
<evidence type="ECO:0000259" key="5">
    <source>
        <dbReference type="Pfam" id="PF25989"/>
    </source>
</evidence>
<organism evidence="6 7">
    <name type="scientific">Niallia endozanthoxylica</name>
    <dbReference type="NCBI Taxonomy" id="2036016"/>
    <lineage>
        <taxon>Bacteria</taxon>
        <taxon>Bacillati</taxon>
        <taxon>Bacillota</taxon>
        <taxon>Bacilli</taxon>
        <taxon>Bacillales</taxon>
        <taxon>Bacillaceae</taxon>
        <taxon>Niallia</taxon>
    </lineage>
</organism>
<proteinExistence type="inferred from homology"/>
<dbReference type="Gene3D" id="2.40.50.100">
    <property type="match status" value="1"/>
</dbReference>
<dbReference type="Pfam" id="PF25989">
    <property type="entry name" value="YknX_C"/>
    <property type="match status" value="1"/>
</dbReference>
<dbReference type="Pfam" id="PF25917">
    <property type="entry name" value="BSH_RND"/>
    <property type="match status" value="1"/>
</dbReference>
<dbReference type="PANTHER" id="PTHR30469">
    <property type="entry name" value="MULTIDRUG RESISTANCE PROTEIN MDTA"/>
    <property type="match status" value="1"/>
</dbReference>
<comment type="caution">
    <text evidence="6">The sequence shown here is derived from an EMBL/GenBank/DDBJ whole genome shotgun (WGS) entry which is preliminary data.</text>
</comment>
<dbReference type="NCBIfam" id="TIGR01730">
    <property type="entry name" value="RND_mfp"/>
    <property type="match status" value="1"/>
</dbReference>
<dbReference type="AlphaFoldDB" id="A0A5J5H4J7"/>
<dbReference type="SUPFAM" id="SSF111369">
    <property type="entry name" value="HlyD-like secretion proteins"/>
    <property type="match status" value="3"/>
</dbReference>
<evidence type="ECO:0000256" key="3">
    <source>
        <dbReference type="SAM" id="SignalP"/>
    </source>
</evidence>
<evidence type="ECO:0000313" key="7">
    <source>
        <dbReference type="Proteomes" id="UP000326671"/>
    </source>
</evidence>
<dbReference type="GO" id="GO:1990281">
    <property type="term" value="C:efflux pump complex"/>
    <property type="evidence" value="ECO:0007669"/>
    <property type="project" value="TreeGrafter"/>
</dbReference>
<dbReference type="PANTHER" id="PTHR30469:SF15">
    <property type="entry name" value="HLYD FAMILY OF SECRETION PROTEINS"/>
    <property type="match status" value="1"/>
</dbReference>
<evidence type="ECO:0000259" key="4">
    <source>
        <dbReference type="Pfam" id="PF25917"/>
    </source>
</evidence>
<protein>
    <submittedName>
        <fullName evidence="6">Efflux RND transporter periplasmic adaptor subunit</fullName>
    </submittedName>
</protein>
<name>A0A5J5H4J7_9BACI</name>
<reference evidence="6 7" key="1">
    <citation type="submission" date="2019-09" db="EMBL/GenBank/DDBJ databases">
        <title>Whole genome sequences of isolates from the Mars Exploration Rovers.</title>
        <authorList>
            <person name="Seuylemezian A."/>
            <person name="Vaishampayan P."/>
        </authorList>
    </citation>
    <scope>NUCLEOTIDE SEQUENCE [LARGE SCALE GENOMIC DNA]</scope>
    <source>
        <strain evidence="6 7">MER_TA_151</strain>
    </source>
</reference>
<feature type="signal peptide" evidence="3">
    <location>
        <begin position="1"/>
        <end position="25"/>
    </location>
</feature>
<keyword evidence="2" id="KW-0175">Coiled coil</keyword>
<dbReference type="InterPro" id="IPR006143">
    <property type="entry name" value="RND_pump_MFP"/>
</dbReference>
<accession>A0A5J5H4J7</accession>
<dbReference type="GO" id="GO:0015562">
    <property type="term" value="F:efflux transmembrane transporter activity"/>
    <property type="evidence" value="ECO:0007669"/>
    <property type="project" value="TreeGrafter"/>
</dbReference>
<evidence type="ECO:0000256" key="2">
    <source>
        <dbReference type="SAM" id="Coils"/>
    </source>
</evidence>
<dbReference type="OrthoDB" id="2456449at2"/>
<dbReference type="RefSeq" id="WP_150442336.1">
    <property type="nucleotide sequence ID" value="NZ_VYKL01000041.1"/>
</dbReference>
<dbReference type="Gene3D" id="1.10.287.470">
    <property type="entry name" value="Helix hairpin bin"/>
    <property type="match status" value="1"/>
</dbReference>
<keyword evidence="7" id="KW-1185">Reference proteome</keyword>
<dbReference type="InterPro" id="IPR058625">
    <property type="entry name" value="MdtA-like_BSH"/>
</dbReference>
<dbReference type="Gene3D" id="2.40.30.170">
    <property type="match status" value="1"/>
</dbReference>
<sequence length="469" mass="50009">MKKRHRHLLAASGISIALLITACNAEEASTSESQVVKETPVQVGEITKGSLTVKNEVIAKVTAGTTADVLPKMVGELVKVNVKKGDKVNKGDVLAVINNSDQQLAVEMEETSARSSQSQYDQALVSKSQAENAVNNARIGVKQAELNMQKAKNGQATGIDNSSFAVQQAEIGLNDAQTNYDRMKGLYDAGAVSKQQLEQAETALNQAKIALDQAKLQSSNAASNTDIELTEQALEQAKVGLSNAEQQLELAQIGIEQAQTGLESTDLRIQQAKDRLDDSKIIATIAGEITAVNGSVGEVVSTSAPFATVVDLNQILVEAQLSADQLTSFQKDQEISVEIPSLNETFKATVTYISNVANEAGFYVLEAAVAEHAGKIKPGMIAKVVQETAVGEEALLVPTDAVVEKGKDTFVFIVKDGKAVQTPVKIKNAQTELTAIEGKGLSEKNTIVLKGQNTLMDGNKVRIIKEERK</sequence>
<comment type="similarity">
    <text evidence="1">Belongs to the membrane fusion protein (MFP) (TC 8.A.1) family.</text>
</comment>
<dbReference type="Gene3D" id="2.40.420.20">
    <property type="match status" value="1"/>
</dbReference>
<gene>
    <name evidence="6" type="ORF">F4V44_22900</name>
</gene>
<feature type="chain" id="PRO_5038777439" evidence="3">
    <location>
        <begin position="26"/>
        <end position="469"/>
    </location>
</feature>
<dbReference type="EMBL" id="VYKL01000041">
    <property type="protein sequence ID" value="KAA9015506.1"/>
    <property type="molecule type" value="Genomic_DNA"/>
</dbReference>